<protein>
    <recommendedName>
        <fullName evidence="2">DUF218 domain-containing protein</fullName>
    </recommendedName>
</protein>
<reference evidence="3" key="1">
    <citation type="submission" date="2019-08" db="EMBL/GenBank/DDBJ databases">
        <authorList>
            <person name="Kucharzyk K."/>
            <person name="Murdoch R.W."/>
            <person name="Higgins S."/>
            <person name="Loffler F."/>
        </authorList>
    </citation>
    <scope>NUCLEOTIDE SEQUENCE</scope>
</reference>
<evidence type="ECO:0000313" key="3">
    <source>
        <dbReference type="EMBL" id="MPM05805.1"/>
    </source>
</evidence>
<dbReference type="PANTHER" id="PTHR30336">
    <property type="entry name" value="INNER MEMBRANE PROTEIN, PROBABLE PERMEASE"/>
    <property type="match status" value="1"/>
</dbReference>
<dbReference type="CDD" id="cd06259">
    <property type="entry name" value="YdcF-like"/>
    <property type="match status" value="1"/>
</dbReference>
<proteinExistence type="predicted"/>
<feature type="transmembrane region" description="Helical" evidence="1">
    <location>
        <begin position="6"/>
        <end position="27"/>
    </location>
</feature>
<name>A0A644WPK2_9ZZZZ</name>
<keyword evidence="1" id="KW-0812">Transmembrane</keyword>
<gene>
    <name evidence="3" type="ORF">SDC9_52100</name>
</gene>
<sequence length="193" mass="22294">MKYKKFYILLIFMVIYILYVSVSIYSYSNINDLRKADAAIVLGAAVWGEEPSPVFEERINHGIWLYMNGYVDKLIFTGGKGENTSISESAAAKYYAIEHSVPENDIFIEEESTITQENILYASKIVKENNISSVLLVSDPLHMKRAMLMCKDYDLTAYTSPTPTTMYKTIKNKIIFLSREVFFYIGYQIYRLF</sequence>
<dbReference type="InterPro" id="IPR014729">
    <property type="entry name" value="Rossmann-like_a/b/a_fold"/>
</dbReference>
<keyword evidence="1" id="KW-0472">Membrane</keyword>
<comment type="caution">
    <text evidence="3">The sequence shown here is derived from an EMBL/GenBank/DDBJ whole genome shotgun (WGS) entry which is preliminary data.</text>
</comment>
<evidence type="ECO:0000259" key="2">
    <source>
        <dbReference type="Pfam" id="PF02698"/>
    </source>
</evidence>
<keyword evidence="1" id="KW-1133">Transmembrane helix</keyword>
<dbReference type="EMBL" id="VSSQ01001167">
    <property type="protein sequence ID" value="MPM05805.1"/>
    <property type="molecule type" value="Genomic_DNA"/>
</dbReference>
<accession>A0A644WPK2</accession>
<dbReference type="InterPro" id="IPR003848">
    <property type="entry name" value="DUF218"/>
</dbReference>
<dbReference type="AlphaFoldDB" id="A0A644WPK2"/>
<dbReference type="InterPro" id="IPR051599">
    <property type="entry name" value="Cell_Envelope_Assoc"/>
</dbReference>
<organism evidence="3">
    <name type="scientific">bioreactor metagenome</name>
    <dbReference type="NCBI Taxonomy" id="1076179"/>
    <lineage>
        <taxon>unclassified sequences</taxon>
        <taxon>metagenomes</taxon>
        <taxon>ecological metagenomes</taxon>
    </lineage>
</organism>
<dbReference type="Pfam" id="PF02698">
    <property type="entry name" value="DUF218"/>
    <property type="match status" value="1"/>
</dbReference>
<dbReference type="GO" id="GO:0005886">
    <property type="term" value="C:plasma membrane"/>
    <property type="evidence" value="ECO:0007669"/>
    <property type="project" value="TreeGrafter"/>
</dbReference>
<dbReference type="PANTHER" id="PTHR30336:SF20">
    <property type="entry name" value="DUF218 DOMAIN-CONTAINING PROTEIN"/>
    <property type="match status" value="1"/>
</dbReference>
<evidence type="ECO:0000256" key="1">
    <source>
        <dbReference type="SAM" id="Phobius"/>
    </source>
</evidence>
<dbReference type="Gene3D" id="3.40.50.620">
    <property type="entry name" value="HUPs"/>
    <property type="match status" value="1"/>
</dbReference>
<feature type="domain" description="DUF218" evidence="2">
    <location>
        <begin position="37"/>
        <end position="168"/>
    </location>
</feature>